<protein>
    <submittedName>
        <fullName evidence="2 3">Serine phosphatase, SpoIIE domain-containing</fullName>
    </submittedName>
</protein>
<proteinExistence type="predicted"/>
<organism evidence="2">
    <name type="scientific">Anopheles sinensis</name>
    <name type="common">Mosquito</name>
    <dbReference type="NCBI Taxonomy" id="74873"/>
    <lineage>
        <taxon>Eukaryota</taxon>
        <taxon>Metazoa</taxon>
        <taxon>Ecdysozoa</taxon>
        <taxon>Arthropoda</taxon>
        <taxon>Hexapoda</taxon>
        <taxon>Insecta</taxon>
        <taxon>Pterygota</taxon>
        <taxon>Neoptera</taxon>
        <taxon>Endopterygota</taxon>
        <taxon>Diptera</taxon>
        <taxon>Nematocera</taxon>
        <taxon>Culicoidea</taxon>
        <taxon>Culicidae</taxon>
        <taxon>Anophelinae</taxon>
        <taxon>Anopheles</taxon>
    </lineage>
</organism>
<evidence type="ECO:0000313" key="2">
    <source>
        <dbReference type="EMBL" id="KFB38080.1"/>
    </source>
</evidence>
<evidence type="ECO:0000256" key="1">
    <source>
        <dbReference type="SAM" id="MobiDB-lite"/>
    </source>
</evidence>
<dbReference type="Proteomes" id="UP000030765">
    <property type="component" value="Unassembled WGS sequence"/>
</dbReference>
<dbReference type="EMBL" id="ATLV01013541">
    <property type="status" value="NOT_ANNOTATED_CDS"/>
    <property type="molecule type" value="Genomic_DNA"/>
</dbReference>
<name>A0A084VJD6_ANOSI</name>
<reference evidence="3" key="2">
    <citation type="submission" date="2020-05" db="UniProtKB">
        <authorList>
            <consortium name="EnsemblMetazoa"/>
        </authorList>
    </citation>
    <scope>IDENTIFICATION</scope>
</reference>
<keyword evidence="4" id="KW-1185">Reference proteome</keyword>
<gene>
    <name evidence="2" type="ORF">ZHAS_00005353</name>
</gene>
<evidence type="ECO:0000313" key="4">
    <source>
        <dbReference type="Proteomes" id="UP000030765"/>
    </source>
</evidence>
<evidence type="ECO:0000313" key="3">
    <source>
        <dbReference type="EnsemblMetazoa" id="ASIC005353-PA"/>
    </source>
</evidence>
<feature type="region of interest" description="Disordered" evidence="1">
    <location>
        <begin position="71"/>
        <end position="99"/>
    </location>
</feature>
<dbReference type="AlphaFoldDB" id="A0A084VJD6"/>
<dbReference type="VEuPathDB" id="VectorBase:ASIC005353"/>
<dbReference type="EMBL" id="KE524867">
    <property type="protein sequence ID" value="KFB38080.1"/>
    <property type="molecule type" value="Genomic_DNA"/>
</dbReference>
<accession>A0A084VJD6</accession>
<sequence>MECMLQHVNGCWKDQPSLPLFREKPFAKTCTQREKDHPFCSDVFSPPPIPFSSRAREFVPSFWRVIRSRRANNRRQPTKAKPRAATALRSHRQVNDGRKGERVKGGKWIIILPWSGQPEGEFTLPPFAPFLLLLGEKLDSTAGKANPGTERIARNVCVRRFSHSGYKCPRARLNGYNDTPAAHGSAGCKDAQPRNAFLTHLQYRGTET</sequence>
<reference evidence="2 4" key="1">
    <citation type="journal article" date="2014" name="BMC Genomics">
        <title>Genome sequence of Anopheles sinensis provides insight into genetics basis of mosquito competence for malaria parasites.</title>
        <authorList>
            <person name="Zhou D."/>
            <person name="Zhang D."/>
            <person name="Ding G."/>
            <person name="Shi L."/>
            <person name="Hou Q."/>
            <person name="Ye Y."/>
            <person name="Xu Y."/>
            <person name="Zhou H."/>
            <person name="Xiong C."/>
            <person name="Li S."/>
            <person name="Yu J."/>
            <person name="Hong S."/>
            <person name="Yu X."/>
            <person name="Zou P."/>
            <person name="Chen C."/>
            <person name="Chang X."/>
            <person name="Wang W."/>
            <person name="Lv Y."/>
            <person name="Sun Y."/>
            <person name="Ma L."/>
            <person name="Shen B."/>
            <person name="Zhu C."/>
        </authorList>
    </citation>
    <scope>NUCLEOTIDE SEQUENCE [LARGE SCALE GENOMIC DNA]</scope>
</reference>
<dbReference type="EnsemblMetazoa" id="ASIC005353-RA">
    <property type="protein sequence ID" value="ASIC005353-PA"/>
    <property type="gene ID" value="ASIC005353"/>
</dbReference>
<feature type="compositionally biased region" description="Basic residues" evidence="1">
    <location>
        <begin position="71"/>
        <end position="82"/>
    </location>
</feature>